<gene>
    <name evidence="1" type="ORF">SAMN05216287_4121</name>
</gene>
<dbReference type="RefSeq" id="WP_090231525.1">
    <property type="nucleotide sequence ID" value="NZ_FNNU01000008.1"/>
</dbReference>
<organism evidence="1 2">
    <name type="scientific">Pseudomonas kuykendallii</name>
    <dbReference type="NCBI Taxonomy" id="1007099"/>
    <lineage>
        <taxon>Bacteria</taxon>
        <taxon>Pseudomonadati</taxon>
        <taxon>Pseudomonadota</taxon>
        <taxon>Gammaproteobacteria</taxon>
        <taxon>Pseudomonadales</taxon>
        <taxon>Pseudomonadaceae</taxon>
        <taxon>Pseudomonas</taxon>
    </lineage>
</organism>
<protein>
    <recommendedName>
        <fullName evidence="3">Cbb3-type cytochrome c oxidase subunit 3</fullName>
    </recommendedName>
</protein>
<evidence type="ECO:0000313" key="2">
    <source>
        <dbReference type="Proteomes" id="UP000243778"/>
    </source>
</evidence>
<reference evidence="2" key="1">
    <citation type="submission" date="2016-10" db="EMBL/GenBank/DDBJ databases">
        <authorList>
            <person name="Varghese N."/>
            <person name="Submissions S."/>
        </authorList>
    </citation>
    <scope>NUCLEOTIDE SEQUENCE [LARGE SCALE GENOMIC DNA]</scope>
    <source>
        <strain evidence="2">NRRL B-59562</strain>
    </source>
</reference>
<dbReference type="Proteomes" id="UP000243778">
    <property type="component" value="Unassembled WGS sequence"/>
</dbReference>
<sequence>MTEWLWSLAVLTLFYLAVQLSLRGRSAEDIDEATQLPFADDPYLQQRMRWQASHERERRKERR</sequence>
<evidence type="ECO:0000313" key="1">
    <source>
        <dbReference type="EMBL" id="SDX92906.1"/>
    </source>
</evidence>
<dbReference type="OrthoDB" id="7014575at2"/>
<dbReference type="AlphaFoldDB" id="A0A1H3FPI5"/>
<accession>A0A1H3FPI5</accession>
<dbReference type="EMBL" id="FNNU01000008">
    <property type="protein sequence ID" value="SDX92906.1"/>
    <property type="molecule type" value="Genomic_DNA"/>
</dbReference>
<evidence type="ECO:0008006" key="3">
    <source>
        <dbReference type="Google" id="ProtNLM"/>
    </source>
</evidence>
<proteinExistence type="predicted"/>
<name>A0A1H3FPI5_9PSED</name>
<keyword evidence="2" id="KW-1185">Reference proteome</keyword>